<dbReference type="EMBL" id="PKPP01005479">
    <property type="protein sequence ID" value="PWA59971.1"/>
    <property type="molecule type" value="Genomic_DNA"/>
</dbReference>
<sequence length="50" mass="5553">MVFRNPNKVAILNSSYPGGLSSYIKTARELLADSKAGRNPFDGFTPYIFK</sequence>
<accession>A0A2U1MFC2</accession>
<dbReference type="Proteomes" id="UP000245207">
    <property type="component" value="Unassembled WGS sequence"/>
</dbReference>
<evidence type="ECO:0000313" key="2">
    <source>
        <dbReference type="Proteomes" id="UP000245207"/>
    </source>
</evidence>
<proteinExistence type="predicted"/>
<dbReference type="OrthoDB" id="1726142at2759"/>
<evidence type="ECO:0000313" key="1">
    <source>
        <dbReference type="EMBL" id="PWA59971.1"/>
    </source>
</evidence>
<organism evidence="1 2">
    <name type="scientific">Artemisia annua</name>
    <name type="common">Sweet wormwood</name>
    <dbReference type="NCBI Taxonomy" id="35608"/>
    <lineage>
        <taxon>Eukaryota</taxon>
        <taxon>Viridiplantae</taxon>
        <taxon>Streptophyta</taxon>
        <taxon>Embryophyta</taxon>
        <taxon>Tracheophyta</taxon>
        <taxon>Spermatophyta</taxon>
        <taxon>Magnoliopsida</taxon>
        <taxon>eudicotyledons</taxon>
        <taxon>Gunneridae</taxon>
        <taxon>Pentapetalae</taxon>
        <taxon>asterids</taxon>
        <taxon>campanulids</taxon>
        <taxon>Asterales</taxon>
        <taxon>Asteraceae</taxon>
        <taxon>Asteroideae</taxon>
        <taxon>Anthemideae</taxon>
        <taxon>Artemisiinae</taxon>
        <taxon>Artemisia</taxon>
    </lineage>
</organism>
<name>A0A2U1MFC2_ARTAN</name>
<dbReference type="AlphaFoldDB" id="A0A2U1MFC2"/>
<protein>
    <submittedName>
        <fullName evidence="1">UDP-sugar pyrophosphorylase</fullName>
    </submittedName>
</protein>
<dbReference type="STRING" id="35608.A0A2U1MFC2"/>
<comment type="caution">
    <text evidence="1">The sequence shown here is derived from an EMBL/GenBank/DDBJ whole genome shotgun (WGS) entry which is preliminary data.</text>
</comment>
<gene>
    <name evidence="1" type="ORF">CTI12_AA386600</name>
</gene>
<reference evidence="1 2" key="1">
    <citation type="journal article" date="2018" name="Mol. Plant">
        <title>The genome of Artemisia annua provides insight into the evolution of Asteraceae family and artemisinin biosynthesis.</title>
        <authorList>
            <person name="Shen Q."/>
            <person name="Zhang L."/>
            <person name="Liao Z."/>
            <person name="Wang S."/>
            <person name="Yan T."/>
            <person name="Shi P."/>
            <person name="Liu M."/>
            <person name="Fu X."/>
            <person name="Pan Q."/>
            <person name="Wang Y."/>
            <person name="Lv Z."/>
            <person name="Lu X."/>
            <person name="Zhang F."/>
            <person name="Jiang W."/>
            <person name="Ma Y."/>
            <person name="Chen M."/>
            <person name="Hao X."/>
            <person name="Li L."/>
            <person name="Tang Y."/>
            <person name="Lv G."/>
            <person name="Zhou Y."/>
            <person name="Sun X."/>
            <person name="Brodelius P.E."/>
            <person name="Rose J.K.C."/>
            <person name="Tang K."/>
        </authorList>
    </citation>
    <scope>NUCLEOTIDE SEQUENCE [LARGE SCALE GENOMIC DNA]</scope>
    <source>
        <strain evidence="2">cv. Huhao1</strain>
        <tissue evidence="1">Leaf</tissue>
    </source>
</reference>
<keyword evidence="2" id="KW-1185">Reference proteome</keyword>